<feature type="compositionally biased region" description="Polar residues" evidence="1">
    <location>
        <begin position="88"/>
        <end position="107"/>
    </location>
</feature>
<feature type="region of interest" description="Disordered" evidence="1">
    <location>
        <begin position="86"/>
        <end position="107"/>
    </location>
</feature>
<evidence type="ECO:0000313" key="2">
    <source>
        <dbReference type="EMBL" id="AQS27974.1"/>
    </source>
</evidence>
<sequence length="107" mass="12539">MSHFMSKVVENLKYIHWDDEKSLHEIDNDLLAQINFEIQQDHDEQDDENQPTIRIYQAIRMEIQNQLSKINKTSACNQEQKFLVSEPATLTSRRPMETTSSTTSQNV</sequence>
<evidence type="ECO:0000256" key="1">
    <source>
        <dbReference type="SAM" id="MobiDB-lite"/>
    </source>
</evidence>
<organism evidence="2">
    <name type="scientific">Strawberry vein banding virus</name>
    <dbReference type="NCBI Taxonomy" id="47903"/>
    <lineage>
        <taxon>Viruses</taxon>
        <taxon>Riboviria</taxon>
        <taxon>Pararnavirae</taxon>
        <taxon>Artverviricota</taxon>
        <taxon>Revtraviricetes</taxon>
        <taxon>Ortervirales</taxon>
        <taxon>Caulimoviridae</taxon>
        <taxon>Caulimovirus</taxon>
        <taxon>Caulimovirus venafragariae</taxon>
    </lineage>
</organism>
<dbReference type="EMBL" id="KX950836">
    <property type="protein sequence ID" value="AQS27974.1"/>
    <property type="molecule type" value="Genomic_DNA"/>
</dbReference>
<proteinExistence type="predicted"/>
<protein>
    <submittedName>
        <fullName evidence="2">Uncharacterized protein</fullName>
    </submittedName>
</protein>
<name>A0A1S6GXI6_9VIRU</name>
<accession>A0A1S6GXI6</accession>
<gene>
    <name evidence="2" type="primary">ORF7</name>
</gene>
<reference evidence="2" key="1">
    <citation type="journal article" date="2017" name="Arch. Virol.">
        <title>Strawberry vein banding virus isolates in eastern Canada are molecularly divergent from other isolates.</title>
        <authorList>
            <person name="Dickison V."/>
            <person name="MacKenzie T.D."/>
            <person name="Singh M."/>
            <person name="Lawrence J."/>
            <person name="Nie X."/>
        </authorList>
    </citation>
    <scope>NUCLEOTIDE SEQUENCE</scope>
    <source>
        <strain evidence="2">NS8</strain>
    </source>
</reference>